<gene>
    <name evidence="2" type="ORF">GON04_04285</name>
</gene>
<evidence type="ECO:0000313" key="2">
    <source>
        <dbReference type="EMBL" id="MVQ28649.1"/>
    </source>
</evidence>
<evidence type="ECO:0000313" key="3">
    <source>
        <dbReference type="Proteomes" id="UP000469385"/>
    </source>
</evidence>
<dbReference type="Gene3D" id="3.90.1300.10">
    <property type="entry name" value="Amidase signature (AS) domain"/>
    <property type="match status" value="1"/>
</dbReference>
<name>A0A6N8IP52_9BURK</name>
<dbReference type="Pfam" id="PF01425">
    <property type="entry name" value="Amidase"/>
    <property type="match status" value="1"/>
</dbReference>
<evidence type="ECO:0000259" key="1">
    <source>
        <dbReference type="Pfam" id="PF01425"/>
    </source>
</evidence>
<dbReference type="NCBIfam" id="NF005686">
    <property type="entry name" value="PRK07486.1"/>
    <property type="match status" value="1"/>
</dbReference>
<comment type="caution">
    <text evidence="2">The sequence shown here is derived from an EMBL/GenBank/DDBJ whole genome shotgun (WGS) entry which is preliminary data.</text>
</comment>
<keyword evidence="3" id="KW-1185">Reference proteome</keyword>
<dbReference type="GO" id="GO:0004040">
    <property type="term" value="F:amidase activity"/>
    <property type="evidence" value="ECO:0007669"/>
    <property type="project" value="UniProtKB-EC"/>
</dbReference>
<dbReference type="EC" id="3.5.1.4" evidence="2"/>
<proteinExistence type="predicted"/>
<dbReference type="Proteomes" id="UP000469385">
    <property type="component" value="Unassembled WGS sequence"/>
</dbReference>
<feature type="domain" description="Amidase" evidence="1">
    <location>
        <begin position="23"/>
        <end position="456"/>
    </location>
</feature>
<sequence length="486" mass="52100">MLTDLDAHALSTLIHSRQVSCREVMQATLDRIHRVNPAFNAIVSLAPDDTLLAQADACDADLAAGRSRGWLHGMPQAIKDIAQVAGFPTTQGSRLLARHVPSSDGVLAARMKAAGCIVVGRTNTPELGLGSHTFNELFGATRNAWDPAVSAGGSSGGAAVALAQRLLPVADGSDFMGSLRNPAGWNHVFGLRPTQGRVPLVPRPDVWIDQLGTEGPMGRTVDDVARLLAVQAGHDPRSPLSLQSTFRWEPPADPAAALRGLRVGWLGDLDGYLATEPGVLEACQEALGHLAGAGAAVDAAPFGTDPARLWDCWLAWRRALVGPRIDALLRLPDARDAIKPEALWEHEGSHALLAADLLRASQQRTRFHHHLQGLFGRWDVLALPVAQVWPFPVEQRWPQRIGGRAMDTYHRWMECTIYATLAGVPAISVPAGFHPQHGWPMGIQLLAPHGADAFLLGVAAGYEAVRKDFLAIRPRDIAQGAAPSRG</sequence>
<dbReference type="InterPro" id="IPR000120">
    <property type="entry name" value="Amidase"/>
</dbReference>
<dbReference type="PANTHER" id="PTHR11895:SF76">
    <property type="entry name" value="INDOLEACETAMIDE HYDROLASE"/>
    <property type="match status" value="1"/>
</dbReference>
<dbReference type="AlphaFoldDB" id="A0A6N8IP52"/>
<dbReference type="EMBL" id="WSEL01000003">
    <property type="protein sequence ID" value="MVQ28649.1"/>
    <property type="molecule type" value="Genomic_DNA"/>
</dbReference>
<dbReference type="InterPro" id="IPR023631">
    <property type="entry name" value="Amidase_dom"/>
</dbReference>
<dbReference type="InterPro" id="IPR036928">
    <property type="entry name" value="AS_sf"/>
</dbReference>
<dbReference type="PANTHER" id="PTHR11895">
    <property type="entry name" value="TRANSAMIDASE"/>
    <property type="match status" value="1"/>
</dbReference>
<reference evidence="2 3" key="1">
    <citation type="submission" date="2019-12" db="EMBL/GenBank/DDBJ databases">
        <authorList>
            <person name="Huq M.A."/>
        </authorList>
    </citation>
    <scope>NUCLEOTIDE SEQUENCE [LARGE SCALE GENOMIC DNA]</scope>
    <source>
        <strain evidence="2 3">MAH-25</strain>
    </source>
</reference>
<dbReference type="RefSeq" id="WP_157396727.1">
    <property type="nucleotide sequence ID" value="NZ_WSEL01000003.1"/>
</dbReference>
<organism evidence="2 3">
    <name type="scientific">Ramlibacter pinisoli</name>
    <dbReference type="NCBI Taxonomy" id="2682844"/>
    <lineage>
        <taxon>Bacteria</taxon>
        <taxon>Pseudomonadati</taxon>
        <taxon>Pseudomonadota</taxon>
        <taxon>Betaproteobacteria</taxon>
        <taxon>Burkholderiales</taxon>
        <taxon>Comamonadaceae</taxon>
        <taxon>Ramlibacter</taxon>
    </lineage>
</organism>
<dbReference type="SUPFAM" id="SSF75304">
    <property type="entry name" value="Amidase signature (AS) enzymes"/>
    <property type="match status" value="1"/>
</dbReference>
<protein>
    <submittedName>
        <fullName evidence="2">Amidase</fullName>
        <ecNumber evidence="2">3.5.1.4</ecNumber>
    </submittedName>
</protein>
<accession>A0A6N8IP52</accession>
<keyword evidence="2" id="KW-0378">Hydrolase</keyword>